<keyword evidence="10" id="KW-0863">Zinc-finger</keyword>
<dbReference type="Gene3D" id="3.30.60.20">
    <property type="match status" value="2"/>
</dbReference>
<dbReference type="InterPro" id="IPR003439">
    <property type="entry name" value="ABC_transporter-like_ATP-bd"/>
</dbReference>
<dbReference type="InterPro" id="IPR035892">
    <property type="entry name" value="C2_domain_sf"/>
</dbReference>
<dbReference type="Gene3D" id="1.20.1560.10">
    <property type="entry name" value="ABC transporter type 1, transmembrane domain"/>
    <property type="match status" value="2"/>
</dbReference>
<keyword evidence="6 22" id="KW-0812">Transmembrane</keyword>
<feature type="domain" description="ABC transporter" evidence="25">
    <location>
        <begin position="2067"/>
        <end position="2319"/>
    </location>
</feature>
<keyword evidence="15 22" id="KW-0472">Membrane</keyword>
<feature type="compositionally biased region" description="Acidic residues" evidence="21">
    <location>
        <begin position="1686"/>
        <end position="1695"/>
    </location>
</feature>
<evidence type="ECO:0000256" key="18">
    <source>
        <dbReference type="PROSITE-ProRule" id="PRU01207"/>
    </source>
</evidence>
<keyword evidence="3" id="KW-0723">Serine/threonine-protein kinase</keyword>
<dbReference type="GO" id="GO:0016887">
    <property type="term" value="F:ATP hydrolysis activity"/>
    <property type="evidence" value="ECO:0007669"/>
    <property type="project" value="InterPro"/>
</dbReference>
<evidence type="ECO:0000256" key="6">
    <source>
        <dbReference type="ARBA" id="ARBA00022692"/>
    </source>
</evidence>
<keyword evidence="2" id="KW-0813">Transport</keyword>
<evidence type="ECO:0000256" key="4">
    <source>
        <dbReference type="ARBA" id="ARBA00022553"/>
    </source>
</evidence>
<evidence type="ECO:0000256" key="9">
    <source>
        <dbReference type="ARBA" id="ARBA00022741"/>
    </source>
</evidence>
<dbReference type="CDD" id="cd03250">
    <property type="entry name" value="ABCC_MRP_domain1"/>
    <property type="match status" value="1"/>
</dbReference>
<dbReference type="PANTHER" id="PTHR24223">
    <property type="entry name" value="ATP-BINDING CASSETTE SUB-FAMILY C"/>
    <property type="match status" value="1"/>
</dbReference>
<dbReference type="FunFam" id="3.40.50.300:FF:000630">
    <property type="entry name" value="ATP-binding cassette (ABC) transporter, putative"/>
    <property type="match status" value="1"/>
</dbReference>
<dbReference type="InterPro" id="IPR044726">
    <property type="entry name" value="ABCC_6TM_D2"/>
</dbReference>
<keyword evidence="12" id="KW-0862">Zinc</keyword>
<keyword evidence="4" id="KW-0597">Phosphoprotein</keyword>
<dbReference type="CDD" id="cd18579">
    <property type="entry name" value="ABC_6TM_ABCC_D1"/>
    <property type="match status" value="1"/>
</dbReference>
<dbReference type="InterPro" id="IPR017871">
    <property type="entry name" value="ABC_transporter-like_CS"/>
</dbReference>
<dbReference type="FunFam" id="3.30.200.20:FF:000103">
    <property type="entry name" value="Protein kinase C"/>
    <property type="match status" value="1"/>
</dbReference>
<evidence type="ECO:0000313" key="30">
    <source>
        <dbReference type="Proteomes" id="UP000318582"/>
    </source>
</evidence>
<dbReference type="GO" id="GO:0004697">
    <property type="term" value="F:diacylglycerol-dependent serine/threonine kinase activity"/>
    <property type="evidence" value="ECO:0007669"/>
    <property type="project" value="UniProtKB-EC"/>
</dbReference>
<dbReference type="SMART" id="SM00220">
    <property type="entry name" value="S_TKc"/>
    <property type="match status" value="1"/>
</dbReference>
<dbReference type="SUPFAM" id="SSF90123">
    <property type="entry name" value="ABC transporter transmembrane region"/>
    <property type="match status" value="2"/>
</dbReference>
<dbReference type="CDD" id="cd20823">
    <property type="entry name" value="C1_ScPKC1-like_rpt2"/>
    <property type="match status" value="1"/>
</dbReference>
<dbReference type="InterPro" id="IPR036274">
    <property type="entry name" value="HR1_rpt_sf"/>
</dbReference>
<feature type="domain" description="ABC transporter" evidence="25">
    <location>
        <begin position="1443"/>
        <end position="1674"/>
    </location>
</feature>
<comment type="caution">
    <text evidence="29">The sequence shown here is derived from an EMBL/GenBank/DDBJ whole genome shotgun (WGS) entry which is preliminary data.</text>
</comment>
<evidence type="ECO:0000256" key="14">
    <source>
        <dbReference type="ARBA" id="ARBA00022989"/>
    </source>
</evidence>
<dbReference type="Gene3D" id="3.30.200.20">
    <property type="entry name" value="Phosphorylase Kinase, domain 1"/>
    <property type="match status" value="1"/>
</dbReference>
<dbReference type="Pfam" id="PF00130">
    <property type="entry name" value="C1_1"/>
    <property type="match status" value="2"/>
</dbReference>
<keyword evidence="7" id="KW-0479">Metal-binding</keyword>
<sequence length="2352" mass="256942">MGDPAAVDSKIAEIQKKITIEQTLYDGANKMLKNLTNKSARDQCEMNALEAKRRMDFLEGELRKLQIRKSSIVVPSSPGPAGPQGPKFGSRHSSLDDGVDGYVPVASSHRPSGAGPNLLGNIMNMGRGWTGTSSGPGTPPQSGHSTPGHGGSAGSSSHSIETTGPTGITSFDNMKYGTALTSDKVKYRLKEVRHKLAVEQKVKAGTENMVKALTSGPGGSQDPSVMGELMDKIAEANAKIAFLQKADHKYSGLCVADEEEEEGYLADVRMKKTGRMRAKIIGATNLPGRRSSKDEIMAIVRVDGVIKHETKPTRTQWQEYIDIQVDKAQEVEIAVYDRNWTLLGLVWFRLWELEEDFKLKHGGQENVEVEETWLDMEPAGQLLARLNFIAMGRSKTARDQVFRRNPVQKVFPKNGHRFLPQSFYHVMQCALCNEFLGRQGYQCQSCSYTVHAKCYNRVITKCLTKDDIRTHKDSNTGQLLKYNIPHRWETTTNLGAAWCSHCGYMLPPGRKMHRCTECSKTSHKECSGMIPHFCGLVPEMADTLVAAFEEHERKMHQKELEDAEKSRRAAAVGSDASGESAATVADIVDQYIDPRPPPRGQSIPSTPPAFSAPKPLPPIPPPGEVAQPIQAMSSARVEVRPGQKVQPSPQVEPPAPYRGGVPLPIPPRPTEAPPARPSQVQRPLRLPPTEITLNDFNFLAVLGRGAFGKVMLATEKATQQLYAIKALKKEFIIQNDDVKSTKLEKRIFQAASAAHHPFLVNLHSCFQTDTRVYFVMEYVSGGDLMAHIQEKKRFSQARAKFYACEVLLALEYFHANNIIYRDLKLDNILMAPDGHIKVADYGICKENMPYGQTTRTFCGTPDYMAPEVLSSNRYGRSVDWWSFGVLIYVMLVGRYPFHGEDEQDVLDAILNDAVEYPSNIPRDTLSLLQGLMNKNPARRLGGGRLGAEEIKRHPYFIGVDWQAFMDKRIPPPWVPTIKHATDVSNFDPEFTREKAVLTPINSVLSTADQNEFRDFTYVSEWANHAQDEAQHDEIQRPFLSNILLSWIDPLVRRGYQHPLEITDLGTLPRKQQAEHVASSDVAGFWEQYRLCDLNHAKPPGLVSWLVKLHARRLILAVLLRGVVLVTSLALPFYFVPQVLQYLNPKTDGPTLLVNNGPAIAAILCALQIIQALCSNAAQLIALDLQVDITAFLSTALYEKTLRLSLTAAARDFPPAHILTIVHADVQKVGIFATFINATWAAPCHILAASVLLANLLGRTAAVPITLFVAFIAIQTPFGKAFGTAIWEYMGAIDARTKILREFLYGIKVVKYTASEPYFATQVKAARALQAASVRLFCTVAFGLASLKQLQDLLVPVITFMVFAARAGAMAGNATPFATLGIFASLVTPFTEITDVVTYFSPCKVSLRRIAMFLQAKEADPADTPSRLPVSATMPPISLSAASFTYEDASPTTASATTAAIPFVLSDLTLDIPAGSLTAVVGPCAAGKSSILAALAGSLRLTRGKATLTGSIAYCPQEPWIVTGTLKENVLLNRDAQLQAQEEIRLRNVLSGCQLERDLTLLPQGVDTQIGEKGVNLSGGQKSRVSLARAAYRDADIYLLDDPMASLDAHVGARVFEDVVCRLLRDKTVVFATHQLHLLPRVDNVVVMAEGKIVQCGAFETLMSEKDGPLAAYMRDYKFDDERSGETEEVEQEFETPDATVEKSGKRAEMNNEAPEEKTPTQPSGQIAAEERQKGAITLSTINSYLHAGGGLLFTISVFISFFFVAASSTLSLLFLSWWSSDAFGWMPSRYIALYGSIGAVSATTSLLINSVIAYGGYRAGLSFHDNAMMGLMAAPLSFFESHPVGRILSRLVTDVKDIDLNFPSTFLDLFASASSLLASLLVIATANPALLILFAILAGIYAALFRYYQCSFRELKRLQSIMRSPLVAHVGESLTGLPTIRAFADQPRLLRAHQQNTDLANLSTLLYNATRLWFLLRLTILSTSVVGVVVLLAPHAFADPATTAVAVTAAISLSSLLINFFICLGRSEAMFNAVERLNHYATDLPAEAAHILATDPPANTWPMHGALTLENLTVTYPRAPRPAINNLSLTIRPGEKIAVCGRTGAGKTTLLAALARLLEPSCSSGTIAIDGMDIDTLGLHTLRNALIIVSQDPPLFAGTVRSNLVLKGAIASTTGTEDDESLWAALDKVGLKQHVSVQPGKLDAVVHDGGSNWSAGHRQLLCLARAVLLSSSPSSSTTTNRILILDEASSAVDSEADRRVQEFVNNAIPTTTVICIAHRLTSVAAFDRVLVMDGGAAVEFANPWELLNHNNNDNGSTGNPLGFESLVKATGPANEALIRNLAREAHYQKAQL</sequence>
<feature type="domain" description="Phorbol-ester/DAG-type" evidence="24">
    <location>
        <begin position="485"/>
        <end position="534"/>
    </location>
</feature>
<dbReference type="SUPFAM" id="SSF57889">
    <property type="entry name" value="Cysteine-rich domain"/>
    <property type="match status" value="2"/>
</dbReference>
<feature type="transmembrane region" description="Helical" evidence="22">
    <location>
        <begin position="1113"/>
        <end position="1134"/>
    </location>
</feature>
<dbReference type="Pfam" id="PF00069">
    <property type="entry name" value="Pkinase"/>
    <property type="match status" value="1"/>
</dbReference>
<evidence type="ECO:0000259" key="26">
    <source>
        <dbReference type="PROSITE" id="PS50929"/>
    </source>
</evidence>
<dbReference type="InterPro" id="IPR000961">
    <property type="entry name" value="AGC-kinase_C"/>
</dbReference>
<dbReference type="PROSITE" id="PS51285">
    <property type="entry name" value="AGC_KINASE_CTER"/>
    <property type="match status" value="1"/>
</dbReference>
<evidence type="ECO:0000259" key="28">
    <source>
        <dbReference type="PROSITE" id="PS51860"/>
    </source>
</evidence>
<feature type="domain" description="AGC-kinase C-terminal" evidence="27">
    <location>
        <begin position="957"/>
        <end position="1027"/>
    </location>
</feature>
<dbReference type="GO" id="GO:0005524">
    <property type="term" value="F:ATP binding"/>
    <property type="evidence" value="ECO:0007669"/>
    <property type="project" value="UniProtKB-UniRule"/>
</dbReference>
<feature type="binding site" evidence="19">
    <location>
        <position position="725"/>
    </location>
    <ligand>
        <name>ATP</name>
        <dbReference type="ChEBI" id="CHEBI:30616"/>
    </ligand>
</feature>
<feature type="compositionally biased region" description="Pro residues" evidence="21">
    <location>
        <begin position="663"/>
        <end position="676"/>
    </location>
</feature>
<dbReference type="GO" id="GO:0007165">
    <property type="term" value="P:signal transduction"/>
    <property type="evidence" value="ECO:0007669"/>
    <property type="project" value="InterPro"/>
</dbReference>
<feature type="compositionally biased region" description="Low complexity" evidence="21">
    <location>
        <begin position="126"/>
        <end position="147"/>
    </location>
</feature>
<evidence type="ECO:0000256" key="19">
    <source>
        <dbReference type="PROSITE-ProRule" id="PRU10141"/>
    </source>
</evidence>
<dbReference type="CDD" id="cd05570">
    <property type="entry name" value="STKc_PKC"/>
    <property type="match status" value="1"/>
</dbReference>
<feature type="transmembrane region" description="Helical" evidence="22">
    <location>
        <begin position="1860"/>
        <end position="1883"/>
    </location>
</feature>
<feature type="compositionally biased region" description="Basic and acidic residues" evidence="21">
    <location>
        <begin position="555"/>
        <end position="567"/>
    </location>
</feature>
<dbReference type="STRING" id="109895.A0A507DV89"/>
<dbReference type="InterPro" id="IPR027417">
    <property type="entry name" value="P-loop_NTPase"/>
</dbReference>
<evidence type="ECO:0000313" key="29">
    <source>
        <dbReference type="EMBL" id="TPX55115.1"/>
    </source>
</evidence>
<dbReference type="InterPro" id="IPR044746">
    <property type="entry name" value="ABCC_6TM_D1"/>
</dbReference>
<evidence type="ECO:0000256" key="16">
    <source>
        <dbReference type="ARBA" id="ARBA00047272"/>
    </source>
</evidence>
<dbReference type="Gene3D" id="1.10.510.10">
    <property type="entry name" value="Transferase(Phosphotransferase) domain 1"/>
    <property type="match status" value="1"/>
</dbReference>
<feature type="domain" description="Phorbol-ester/DAG-type" evidence="24">
    <location>
        <begin position="415"/>
        <end position="462"/>
    </location>
</feature>
<dbReference type="Pfam" id="PF02185">
    <property type="entry name" value="HR1"/>
    <property type="match status" value="2"/>
</dbReference>
<evidence type="ECO:0000256" key="15">
    <source>
        <dbReference type="ARBA" id="ARBA00023136"/>
    </source>
</evidence>
<keyword evidence="11" id="KW-0418">Kinase</keyword>
<keyword evidence="9 19" id="KW-0547">Nucleotide-binding</keyword>
<evidence type="ECO:0000256" key="5">
    <source>
        <dbReference type="ARBA" id="ARBA00022679"/>
    </source>
</evidence>
<dbReference type="PROSITE" id="PS00107">
    <property type="entry name" value="PROTEIN_KINASE_ATP"/>
    <property type="match status" value="1"/>
</dbReference>
<dbReference type="InterPro" id="IPR036640">
    <property type="entry name" value="ABC1_TM_sf"/>
</dbReference>
<dbReference type="SMART" id="SM00133">
    <property type="entry name" value="S_TK_X"/>
    <property type="match status" value="1"/>
</dbReference>
<dbReference type="InterPro" id="IPR008271">
    <property type="entry name" value="Ser/Thr_kinase_AS"/>
</dbReference>
<feature type="compositionally biased region" description="Polar residues" evidence="21">
    <location>
        <begin position="160"/>
        <end position="172"/>
    </location>
</feature>
<dbReference type="Pfam" id="PF00433">
    <property type="entry name" value="Pkinase_C"/>
    <property type="match status" value="1"/>
</dbReference>
<evidence type="ECO:0000256" key="12">
    <source>
        <dbReference type="ARBA" id="ARBA00022833"/>
    </source>
</evidence>
<evidence type="ECO:0000256" key="22">
    <source>
        <dbReference type="SAM" id="Phobius"/>
    </source>
</evidence>
<accession>A0A507DV89</accession>
<reference evidence="29 30" key="1">
    <citation type="journal article" date="2019" name="Sci. Rep.">
        <title>Comparative genomics of chytrid fungi reveal insights into the obligate biotrophic and pathogenic lifestyle of Synchytrium endobioticum.</title>
        <authorList>
            <person name="van de Vossenberg B.T.L.H."/>
            <person name="Warris S."/>
            <person name="Nguyen H.D.T."/>
            <person name="van Gent-Pelzer M.P.E."/>
            <person name="Joly D.L."/>
            <person name="van de Geest H.C."/>
            <person name="Bonants P.J.M."/>
            <person name="Smith D.S."/>
            <person name="Levesque C.A."/>
            <person name="van der Lee T.A.J."/>
        </authorList>
    </citation>
    <scope>NUCLEOTIDE SEQUENCE [LARGE SCALE GENOMIC DNA]</scope>
    <source>
        <strain evidence="29 30">CBS 809.83</strain>
    </source>
</reference>
<feature type="transmembrane region" description="Helical" evidence="22">
    <location>
        <begin position="2003"/>
        <end position="2024"/>
    </location>
</feature>
<comment type="catalytic activity">
    <reaction evidence="17">
        <text>L-seryl-[protein] + ATP = O-phospho-L-seryl-[protein] + ADP + H(+)</text>
        <dbReference type="Rhea" id="RHEA:17989"/>
        <dbReference type="Rhea" id="RHEA-COMP:9863"/>
        <dbReference type="Rhea" id="RHEA-COMP:11604"/>
        <dbReference type="ChEBI" id="CHEBI:15378"/>
        <dbReference type="ChEBI" id="CHEBI:29999"/>
        <dbReference type="ChEBI" id="CHEBI:30616"/>
        <dbReference type="ChEBI" id="CHEBI:83421"/>
        <dbReference type="ChEBI" id="CHEBI:456216"/>
        <dbReference type="EC" id="2.7.11.13"/>
    </reaction>
</comment>
<dbReference type="InterPro" id="IPR050173">
    <property type="entry name" value="ABC_transporter_C-like"/>
</dbReference>
<dbReference type="SMART" id="SM00382">
    <property type="entry name" value="AAA"/>
    <property type="match status" value="2"/>
</dbReference>
<keyword evidence="8" id="KW-0677">Repeat</keyword>
<dbReference type="PROSITE" id="PS50011">
    <property type="entry name" value="PROTEIN_KINASE_DOM"/>
    <property type="match status" value="1"/>
</dbReference>
<dbReference type="GO" id="GO:0000329">
    <property type="term" value="C:fungal-type vacuole membrane"/>
    <property type="evidence" value="ECO:0007669"/>
    <property type="project" value="UniProtKB-ARBA"/>
</dbReference>
<feature type="coiled-coil region" evidence="20">
    <location>
        <begin position="32"/>
        <end position="68"/>
    </location>
</feature>
<dbReference type="InterPro" id="IPR046349">
    <property type="entry name" value="C1-like_sf"/>
</dbReference>
<feature type="region of interest" description="Disordered" evidence="21">
    <location>
        <begin position="1681"/>
        <end position="1725"/>
    </location>
</feature>
<keyword evidence="5" id="KW-0808">Transferase</keyword>
<comment type="subcellular location">
    <subcellularLocation>
        <location evidence="1">Vacuole membrane</location>
        <topology evidence="1">Multi-pass membrane protein</topology>
    </subcellularLocation>
</comment>
<dbReference type="PROSITE" id="PS00479">
    <property type="entry name" value="ZF_DAG_PE_1"/>
    <property type="match status" value="2"/>
</dbReference>
<dbReference type="PROSITE" id="PS50929">
    <property type="entry name" value="ABC_TM1F"/>
    <property type="match status" value="2"/>
</dbReference>
<keyword evidence="18 20" id="KW-0175">Coiled coil</keyword>
<dbReference type="InterPro" id="IPR002219">
    <property type="entry name" value="PKC_DAG/PE"/>
</dbReference>
<dbReference type="InterPro" id="IPR011009">
    <property type="entry name" value="Kinase-like_dom_sf"/>
</dbReference>
<keyword evidence="30" id="KW-1185">Reference proteome</keyword>
<dbReference type="Pfam" id="PF00005">
    <property type="entry name" value="ABC_tran"/>
    <property type="match status" value="2"/>
</dbReference>
<dbReference type="PROSITE" id="PS00108">
    <property type="entry name" value="PROTEIN_KINASE_ST"/>
    <property type="match status" value="1"/>
</dbReference>
<evidence type="ECO:0000256" key="1">
    <source>
        <dbReference type="ARBA" id="ARBA00004128"/>
    </source>
</evidence>
<evidence type="ECO:0000256" key="17">
    <source>
        <dbReference type="ARBA" id="ARBA00047470"/>
    </source>
</evidence>
<feature type="domain" description="ABC transmembrane type-1" evidence="26">
    <location>
        <begin position="1114"/>
        <end position="1326"/>
    </location>
</feature>
<dbReference type="PROSITE" id="PS50081">
    <property type="entry name" value="ZF_DAG_PE_2"/>
    <property type="match status" value="2"/>
</dbReference>
<dbReference type="SMART" id="SM00109">
    <property type="entry name" value="C1"/>
    <property type="match status" value="2"/>
</dbReference>
<dbReference type="SUPFAM" id="SSF46585">
    <property type="entry name" value="HR1 repeat"/>
    <property type="match status" value="2"/>
</dbReference>
<dbReference type="SUPFAM" id="SSF49562">
    <property type="entry name" value="C2 domain (Calcium/lipid-binding domain, CaLB)"/>
    <property type="match status" value="1"/>
</dbReference>
<feature type="compositionally biased region" description="Pro residues" evidence="21">
    <location>
        <begin position="614"/>
        <end position="623"/>
    </location>
</feature>
<feature type="transmembrane region" description="Helical" evidence="22">
    <location>
        <begin position="1827"/>
        <end position="1848"/>
    </location>
</feature>
<gene>
    <name evidence="29" type="ORF">PhCBS80983_g05593</name>
</gene>
<dbReference type="PROSITE" id="PS50893">
    <property type="entry name" value="ABC_TRANSPORTER_2"/>
    <property type="match status" value="2"/>
</dbReference>
<feature type="region of interest" description="Disordered" evidence="21">
    <location>
        <begin position="555"/>
        <end position="682"/>
    </location>
</feature>
<evidence type="ECO:0000256" key="11">
    <source>
        <dbReference type="ARBA" id="ARBA00022777"/>
    </source>
</evidence>
<evidence type="ECO:0000259" key="27">
    <source>
        <dbReference type="PROSITE" id="PS51285"/>
    </source>
</evidence>
<dbReference type="CDD" id="cd20822">
    <property type="entry name" value="C1_ScPKC1-like_rpt1"/>
    <property type="match status" value="1"/>
</dbReference>
<dbReference type="SUPFAM" id="SSF56112">
    <property type="entry name" value="Protein kinase-like (PK-like)"/>
    <property type="match status" value="1"/>
</dbReference>
<name>A0A507DV89_9FUNG</name>
<evidence type="ECO:0000256" key="7">
    <source>
        <dbReference type="ARBA" id="ARBA00022723"/>
    </source>
</evidence>
<proteinExistence type="predicted"/>
<dbReference type="InterPro" id="IPR017892">
    <property type="entry name" value="Pkinase_C"/>
</dbReference>
<evidence type="ECO:0000256" key="10">
    <source>
        <dbReference type="ARBA" id="ARBA00022771"/>
    </source>
</evidence>
<evidence type="ECO:0008006" key="31">
    <source>
        <dbReference type="Google" id="ProtNLM"/>
    </source>
</evidence>
<dbReference type="InterPro" id="IPR017441">
    <property type="entry name" value="Protein_kinase_ATP_BS"/>
</dbReference>
<feature type="transmembrane region" description="Helical" evidence="22">
    <location>
        <begin position="1790"/>
        <end position="1815"/>
    </location>
</feature>
<dbReference type="InterPro" id="IPR011072">
    <property type="entry name" value="HR1_rho-bd"/>
</dbReference>
<evidence type="ECO:0000256" key="2">
    <source>
        <dbReference type="ARBA" id="ARBA00022448"/>
    </source>
</evidence>
<dbReference type="GO" id="GO:0140359">
    <property type="term" value="F:ABC-type transporter activity"/>
    <property type="evidence" value="ECO:0007669"/>
    <property type="project" value="InterPro"/>
</dbReference>
<feature type="transmembrane region" description="Helical" evidence="22">
    <location>
        <begin position="1751"/>
        <end position="1778"/>
    </location>
</feature>
<feature type="domain" description="REM-1" evidence="28">
    <location>
        <begin position="1"/>
        <end position="71"/>
    </location>
</feature>
<feature type="region of interest" description="Disordered" evidence="21">
    <location>
        <begin position="73"/>
        <end position="100"/>
    </location>
</feature>
<dbReference type="InterPro" id="IPR000719">
    <property type="entry name" value="Prot_kinase_dom"/>
</dbReference>
<dbReference type="Proteomes" id="UP000318582">
    <property type="component" value="Unassembled WGS sequence"/>
</dbReference>
<feature type="transmembrane region" description="Helical" evidence="22">
    <location>
        <begin position="1974"/>
        <end position="1997"/>
    </location>
</feature>
<evidence type="ECO:0000256" key="8">
    <source>
        <dbReference type="ARBA" id="ARBA00022737"/>
    </source>
</evidence>
<keyword evidence="13 19" id="KW-0067">ATP-binding</keyword>
<dbReference type="FunFam" id="1.10.510.10:FF:000210">
    <property type="entry name" value="Non-specific serine/threonine protein kinase"/>
    <property type="match status" value="1"/>
</dbReference>
<organism evidence="29 30">
    <name type="scientific">Powellomyces hirtus</name>
    <dbReference type="NCBI Taxonomy" id="109895"/>
    <lineage>
        <taxon>Eukaryota</taxon>
        <taxon>Fungi</taxon>
        <taxon>Fungi incertae sedis</taxon>
        <taxon>Chytridiomycota</taxon>
        <taxon>Chytridiomycota incertae sedis</taxon>
        <taxon>Chytridiomycetes</taxon>
        <taxon>Spizellomycetales</taxon>
        <taxon>Powellomycetaceae</taxon>
        <taxon>Powellomyces</taxon>
    </lineage>
</organism>
<dbReference type="GO" id="GO:0008270">
    <property type="term" value="F:zinc ion binding"/>
    <property type="evidence" value="ECO:0007669"/>
    <property type="project" value="UniProtKB-KW"/>
</dbReference>
<comment type="catalytic activity">
    <reaction evidence="16">
        <text>L-threonyl-[protein] + ATP = O-phospho-L-threonyl-[protein] + ADP + H(+)</text>
        <dbReference type="Rhea" id="RHEA:46608"/>
        <dbReference type="Rhea" id="RHEA-COMP:11060"/>
        <dbReference type="Rhea" id="RHEA-COMP:11605"/>
        <dbReference type="ChEBI" id="CHEBI:15378"/>
        <dbReference type="ChEBI" id="CHEBI:30013"/>
        <dbReference type="ChEBI" id="CHEBI:30616"/>
        <dbReference type="ChEBI" id="CHEBI:61977"/>
        <dbReference type="ChEBI" id="CHEBI:456216"/>
        <dbReference type="EC" id="2.7.11.13"/>
    </reaction>
</comment>
<evidence type="ECO:0000256" key="3">
    <source>
        <dbReference type="ARBA" id="ARBA00022527"/>
    </source>
</evidence>
<feature type="region of interest" description="Disordered" evidence="21">
    <location>
        <begin position="123"/>
        <end position="173"/>
    </location>
</feature>
<dbReference type="PANTHER" id="PTHR24223:SF443">
    <property type="entry name" value="MULTIDRUG-RESISTANCE LIKE PROTEIN 1, ISOFORM I"/>
    <property type="match status" value="1"/>
</dbReference>
<dbReference type="EMBL" id="QEAQ01000127">
    <property type="protein sequence ID" value="TPX55115.1"/>
    <property type="molecule type" value="Genomic_DNA"/>
</dbReference>
<dbReference type="FunFam" id="1.20.1560.10:FF:000013">
    <property type="entry name" value="ABC transporter C family member 2"/>
    <property type="match status" value="1"/>
</dbReference>
<dbReference type="PROSITE" id="PS51860">
    <property type="entry name" value="REM_1"/>
    <property type="match status" value="2"/>
</dbReference>
<dbReference type="SUPFAM" id="SSF52540">
    <property type="entry name" value="P-loop containing nucleoside triphosphate hydrolases"/>
    <property type="match status" value="2"/>
</dbReference>
<evidence type="ECO:0000256" key="20">
    <source>
        <dbReference type="SAM" id="Coils"/>
    </source>
</evidence>
<dbReference type="CDD" id="cd03244">
    <property type="entry name" value="ABCC_MRP_domain2"/>
    <property type="match status" value="1"/>
</dbReference>
<protein>
    <recommendedName>
        <fullName evidence="31">Protein kinase C</fullName>
    </recommendedName>
</protein>
<keyword evidence="14 22" id="KW-1133">Transmembrane helix</keyword>
<dbReference type="CDD" id="cd18580">
    <property type="entry name" value="ABC_6TM_ABCC_D2"/>
    <property type="match status" value="1"/>
</dbReference>
<evidence type="ECO:0000259" key="23">
    <source>
        <dbReference type="PROSITE" id="PS50011"/>
    </source>
</evidence>
<dbReference type="Gene3D" id="1.10.287.160">
    <property type="entry name" value="HR1 repeat"/>
    <property type="match status" value="2"/>
</dbReference>
<evidence type="ECO:0000256" key="21">
    <source>
        <dbReference type="SAM" id="MobiDB-lite"/>
    </source>
</evidence>
<feature type="compositionally biased region" description="Basic and acidic residues" evidence="21">
    <location>
        <begin position="1699"/>
        <end position="1718"/>
    </location>
</feature>
<dbReference type="Gene3D" id="3.40.50.300">
    <property type="entry name" value="P-loop containing nucleotide triphosphate hydrolases"/>
    <property type="match status" value="2"/>
</dbReference>
<feature type="domain" description="Protein kinase" evidence="23">
    <location>
        <begin position="696"/>
        <end position="956"/>
    </location>
</feature>
<feature type="transmembrane region" description="Helical" evidence="22">
    <location>
        <begin position="1889"/>
        <end position="1908"/>
    </location>
</feature>
<feature type="domain" description="ABC transmembrane type-1" evidence="26">
    <location>
        <begin position="1757"/>
        <end position="2036"/>
    </location>
</feature>
<evidence type="ECO:0000256" key="13">
    <source>
        <dbReference type="ARBA" id="ARBA00022840"/>
    </source>
</evidence>
<dbReference type="PROSITE" id="PS00211">
    <property type="entry name" value="ABC_TRANSPORTER_1"/>
    <property type="match status" value="1"/>
</dbReference>
<evidence type="ECO:0000259" key="24">
    <source>
        <dbReference type="PROSITE" id="PS50081"/>
    </source>
</evidence>
<dbReference type="SMART" id="SM00742">
    <property type="entry name" value="Hr1"/>
    <property type="match status" value="2"/>
</dbReference>
<dbReference type="InterPro" id="IPR003593">
    <property type="entry name" value="AAA+_ATPase"/>
</dbReference>
<dbReference type="Pfam" id="PF00664">
    <property type="entry name" value="ABC_membrane"/>
    <property type="match status" value="2"/>
</dbReference>
<evidence type="ECO:0000259" key="25">
    <source>
        <dbReference type="PROSITE" id="PS50893"/>
    </source>
</evidence>
<dbReference type="InterPro" id="IPR011527">
    <property type="entry name" value="ABC1_TM_dom"/>
</dbReference>
<feature type="domain" description="REM-1" evidence="28">
    <location>
        <begin position="175"/>
        <end position="256"/>
    </location>
</feature>
<dbReference type="FunFam" id="3.40.50.300:FF:000997">
    <property type="entry name" value="Multidrug resistance-associated protein 1"/>
    <property type="match status" value="1"/>
</dbReference>